<protein>
    <submittedName>
        <fullName evidence="1">Uncharacterized protein</fullName>
    </submittedName>
</protein>
<evidence type="ECO:0000313" key="1">
    <source>
        <dbReference type="EMBL" id="KAI9900955.1"/>
    </source>
</evidence>
<gene>
    <name evidence="1" type="ORF">N3K66_005217</name>
</gene>
<comment type="caution">
    <text evidence="1">The sequence shown here is derived from an EMBL/GenBank/DDBJ whole genome shotgun (WGS) entry which is preliminary data.</text>
</comment>
<organism evidence="1 2">
    <name type="scientific">Trichothecium roseum</name>
    <dbReference type="NCBI Taxonomy" id="47278"/>
    <lineage>
        <taxon>Eukaryota</taxon>
        <taxon>Fungi</taxon>
        <taxon>Dikarya</taxon>
        <taxon>Ascomycota</taxon>
        <taxon>Pezizomycotina</taxon>
        <taxon>Sordariomycetes</taxon>
        <taxon>Hypocreomycetidae</taxon>
        <taxon>Hypocreales</taxon>
        <taxon>Hypocreales incertae sedis</taxon>
        <taxon>Trichothecium</taxon>
    </lineage>
</organism>
<reference evidence="1" key="1">
    <citation type="submission" date="2022-10" db="EMBL/GenBank/DDBJ databases">
        <title>Complete Genome of Trichothecium roseum strain YXFP-22015, a Plant Pathogen Isolated from Citrus.</title>
        <authorList>
            <person name="Wang Y."/>
            <person name="Zhu L."/>
        </authorList>
    </citation>
    <scope>NUCLEOTIDE SEQUENCE</scope>
    <source>
        <strain evidence="1">YXFP-22015</strain>
    </source>
</reference>
<proteinExistence type="predicted"/>
<sequence length="362" mass="38371">MPVTNRDALATPGRPDPTGRGGSGEYFKGLRPVPPVVETGLAIFAVFIILRYCVRRFTTLLKSRRREQEQPGFGQQHQPPQHYRFPSSTPNGTELKGSPPWYRDNWQPKYLPPPPAFSIDEKRGMMSRDAGEPPREGFSDVESAEGVPPSYPYRGPSVDTAAAARHFIIPRPPPAPPLTPPGLRSAGFNVRGAPSPVSDAFMHQPNPDYTSSSGASQSSSQQTSATSHSAARRRSYHRPAVPIGIPPLRYPITTEADGPQLISAPRSYPSGGPYLPPDPASLFAGDVNPAAAGGGAPAGGESVGGGVDVRGEVVSVLDDAGAGWTRHTRVYGGGVCLACAAAGQEHGRGGYYGATVTPEEMW</sequence>
<keyword evidence="2" id="KW-1185">Reference proteome</keyword>
<dbReference type="EMBL" id="CM047943">
    <property type="protein sequence ID" value="KAI9900955.1"/>
    <property type="molecule type" value="Genomic_DNA"/>
</dbReference>
<accession>A0ACC0V3J2</accession>
<evidence type="ECO:0000313" key="2">
    <source>
        <dbReference type="Proteomes" id="UP001163324"/>
    </source>
</evidence>
<dbReference type="Proteomes" id="UP001163324">
    <property type="component" value="Chromosome 4"/>
</dbReference>
<name>A0ACC0V3J2_9HYPO</name>